<dbReference type="InterPro" id="IPR036796">
    <property type="entry name" value="Ribosomal_uL11_N_sf"/>
</dbReference>
<dbReference type="InterPro" id="IPR020783">
    <property type="entry name" value="Ribosomal_uL11_C"/>
</dbReference>
<dbReference type="NCBIfam" id="TIGR01632">
    <property type="entry name" value="L11_bact"/>
    <property type="match status" value="1"/>
</dbReference>
<evidence type="ECO:0000259" key="12">
    <source>
        <dbReference type="Pfam" id="PF03946"/>
    </source>
</evidence>
<dbReference type="PROSITE" id="PS00359">
    <property type="entry name" value="RIBOSOMAL_L11"/>
    <property type="match status" value="1"/>
</dbReference>
<evidence type="ECO:0000256" key="2">
    <source>
        <dbReference type="ARBA" id="ARBA00022481"/>
    </source>
</evidence>
<comment type="PTM">
    <text evidence="8 10">One or more lysine residues are methylated.</text>
</comment>
<name>A0A1C3L4H2_9ENTR</name>
<organism evidence="13 14">
    <name type="scientific">secondary endosymbiont of Trabutina mannipara</name>
    <dbReference type="NCBI Taxonomy" id="1835721"/>
    <lineage>
        <taxon>Bacteria</taxon>
        <taxon>Pseudomonadati</taxon>
        <taxon>Pseudomonadota</taxon>
        <taxon>Gammaproteobacteria</taxon>
        <taxon>Enterobacterales</taxon>
        <taxon>Enterobacteriaceae</taxon>
    </lineage>
</organism>
<dbReference type="Gene3D" id="1.10.10.250">
    <property type="entry name" value="Ribosomal protein L11, C-terminal domain"/>
    <property type="match status" value="1"/>
</dbReference>
<evidence type="ECO:0000256" key="6">
    <source>
        <dbReference type="ARBA" id="ARBA00023274"/>
    </source>
</evidence>
<keyword evidence="14" id="KW-1185">Reference proteome</keyword>
<comment type="function">
    <text evidence="8 10">Forms part of the ribosomal stalk which helps the ribosome interact with GTP-bound translation factors.</text>
</comment>
<dbReference type="RefSeq" id="WP_083172608.1">
    <property type="nucleotide sequence ID" value="NZ_LT594522.1"/>
</dbReference>
<dbReference type="InterPro" id="IPR020784">
    <property type="entry name" value="Ribosomal_uL11_N"/>
</dbReference>
<dbReference type="InterPro" id="IPR020785">
    <property type="entry name" value="Ribosomal_uL11_CS"/>
</dbReference>
<dbReference type="PANTHER" id="PTHR11661">
    <property type="entry name" value="60S RIBOSOMAL PROTEIN L12"/>
    <property type="match status" value="1"/>
</dbReference>
<dbReference type="CDD" id="cd00349">
    <property type="entry name" value="Ribosomal_L11"/>
    <property type="match status" value="1"/>
</dbReference>
<dbReference type="HAMAP" id="MF_00736">
    <property type="entry name" value="Ribosomal_uL11"/>
    <property type="match status" value="1"/>
</dbReference>
<evidence type="ECO:0000256" key="8">
    <source>
        <dbReference type="HAMAP-Rule" id="MF_00736"/>
    </source>
</evidence>
<evidence type="ECO:0000256" key="1">
    <source>
        <dbReference type="ARBA" id="ARBA00010537"/>
    </source>
</evidence>
<dbReference type="OrthoDB" id="9802408at2"/>
<keyword evidence="6 8" id="KW-0687">Ribonucleoprotein</keyword>
<accession>A0A1C3L4H2</accession>
<evidence type="ECO:0000256" key="3">
    <source>
        <dbReference type="ARBA" id="ARBA00022730"/>
    </source>
</evidence>
<dbReference type="Gene3D" id="3.30.1550.10">
    <property type="entry name" value="Ribosomal protein L11/L12, N-terminal domain"/>
    <property type="match status" value="1"/>
</dbReference>
<dbReference type="GO" id="GO:0003735">
    <property type="term" value="F:structural constituent of ribosome"/>
    <property type="evidence" value="ECO:0007669"/>
    <property type="project" value="InterPro"/>
</dbReference>
<dbReference type="FunFam" id="3.30.1550.10:FF:000001">
    <property type="entry name" value="50S ribosomal protein L11"/>
    <property type="match status" value="1"/>
</dbReference>
<comment type="subunit">
    <text evidence="8">Part of the ribosomal stalk of the 50S ribosomal subunit. Interacts with L10 and the large rRNA to form the base of the stalk. L10 forms an elongated spine to which L12 dimers bind in a sequential fashion forming a multimeric L10(L12)X complex.</text>
</comment>
<dbReference type="InterPro" id="IPR000911">
    <property type="entry name" value="Ribosomal_uL11"/>
</dbReference>
<protein>
    <recommendedName>
        <fullName evidence="8">Large ribosomal subunit protein uL11</fullName>
    </recommendedName>
</protein>
<dbReference type="PANTHER" id="PTHR11661:SF1">
    <property type="entry name" value="LARGE RIBOSOMAL SUBUNIT PROTEIN UL11M"/>
    <property type="match status" value="1"/>
</dbReference>
<dbReference type="InterPro" id="IPR036769">
    <property type="entry name" value="Ribosomal_uL11_C_sf"/>
</dbReference>
<evidence type="ECO:0000256" key="5">
    <source>
        <dbReference type="ARBA" id="ARBA00022980"/>
    </source>
</evidence>
<evidence type="ECO:0000259" key="11">
    <source>
        <dbReference type="Pfam" id="PF00298"/>
    </source>
</evidence>
<dbReference type="KEGG" id="senm:TRABTM_A_02810"/>
<evidence type="ECO:0000313" key="13">
    <source>
        <dbReference type="EMBL" id="SBT82119.1"/>
    </source>
</evidence>
<dbReference type="InterPro" id="IPR006519">
    <property type="entry name" value="Ribosomal_uL11_bac-typ"/>
</dbReference>
<dbReference type="GO" id="GO:0070180">
    <property type="term" value="F:large ribosomal subunit rRNA binding"/>
    <property type="evidence" value="ECO:0007669"/>
    <property type="project" value="UniProtKB-UniRule"/>
</dbReference>
<keyword evidence="5 8" id="KW-0689">Ribosomal protein</keyword>
<comment type="subunit">
    <text evidence="7">Part of the ribosomal stalk of the 50S ribosomal subunit. Interacts with L10 and the large rRNA to form the base of the stalk. L10 forms an elongated spine to which 2 L12 dimers bind in a sequential fashion forming a pentameric L10(L12)2(L12)2 complex.</text>
</comment>
<dbReference type="PATRIC" id="fig|1835721.3.peg.264"/>
<sequence>MVKKIKSYVKLQIAAGMANPSPPVGPSLGQHGINIIEFCKLFNTKTDSLEKGLPIPVVITVYSDRSFTFITKSTPTAILLKKTVSIKSGSSKPNKNKVGKITNAQIIEIAKIKAPDMTGSDISAMVRSIIGTAYSIGIEIES</sequence>
<keyword evidence="4 8" id="KW-0694">RNA-binding</keyword>
<dbReference type="Pfam" id="PF03946">
    <property type="entry name" value="Ribosomal_L11_N"/>
    <property type="match status" value="1"/>
</dbReference>
<dbReference type="SUPFAM" id="SSF46906">
    <property type="entry name" value="Ribosomal protein L11, C-terminal domain"/>
    <property type="match status" value="1"/>
</dbReference>
<dbReference type="EMBL" id="LT594522">
    <property type="protein sequence ID" value="SBT82119.1"/>
    <property type="molecule type" value="Genomic_DNA"/>
</dbReference>
<evidence type="ECO:0000256" key="4">
    <source>
        <dbReference type="ARBA" id="ARBA00022884"/>
    </source>
</evidence>
<feature type="domain" description="Large ribosomal subunit protein uL11 N-terminal" evidence="12">
    <location>
        <begin position="9"/>
        <end position="67"/>
    </location>
</feature>
<comment type="similarity">
    <text evidence="1 8 9">Belongs to the universal ribosomal protein uL11 family.</text>
</comment>
<gene>
    <name evidence="8 13" type="primary">rplK</name>
    <name evidence="13" type="ORF">TRABTM_A_02810</name>
</gene>
<dbReference type="SMART" id="SM00649">
    <property type="entry name" value="RL11"/>
    <property type="match status" value="1"/>
</dbReference>
<evidence type="ECO:0000256" key="7">
    <source>
        <dbReference type="ARBA" id="ARBA00062905"/>
    </source>
</evidence>
<keyword evidence="2 8" id="KW-0488">Methylation</keyword>
<feature type="domain" description="Large ribosomal subunit protein uL11 C-terminal" evidence="11">
    <location>
        <begin position="72"/>
        <end position="140"/>
    </location>
</feature>
<reference evidence="14" key="1">
    <citation type="submission" date="2016-06" db="EMBL/GenBank/DDBJ databases">
        <authorList>
            <person name="Szabo Gitta"/>
        </authorList>
    </citation>
    <scope>NUCLEOTIDE SEQUENCE [LARGE SCALE GENOMIC DNA]</scope>
</reference>
<dbReference type="SUPFAM" id="SSF54747">
    <property type="entry name" value="Ribosomal L11/L12e N-terminal domain"/>
    <property type="match status" value="1"/>
</dbReference>
<dbReference type="GO" id="GO:0006412">
    <property type="term" value="P:translation"/>
    <property type="evidence" value="ECO:0007669"/>
    <property type="project" value="UniProtKB-UniRule"/>
</dbReference>
<dbReference type="AlphaFoldDB" id="A0A1C3L4H2"/>
<dbReference type="Proteomes" id="UP000092809">
    <property type="component" value="Chromosome I"/>
</dbReference>
<dbReference type="Pfam" id="PF00298">
    <property type="entry name" value="Ribosomal_L11"/>
    <property type="match status" value="1"/>
</dbReference>
<dbReference type="GO" id="GO:0022625">
    <property type="term" value="C:cytosolic large ribosomal subunit"/>
    <property type="evidence" value="ECO:0007669"/>
    <property type="project" value="TreeGrafter"/>
</dbReference>
<dbReference type="STRING" id="1835721.TRABTM_A_02810"/>
<evidence type="ECO:0000256" key="10">
    <source>
        <dbReference type="RuleBase" id="RU003979"/>
    </source>
</evidence>
<proteinExistence type="inferred from homology"/>
<keyword evidence="3 8" id="KW-0699">rRNA-binding</keyword>
<evidence type="ECO:0000313" key="14">
    <source>
        <dbReference type="Proteomes" id="UP000092809"/>
    </source>
</evidence>
<evidence type="ECO:0000256" key="9">
    <source>
        <dbReference type="RuleBase" id="RU003978"/>
    </source>
</evidence>